<evidence type="ECO:0000313" key="3">
    <source>
        <dbReference type="Proteomes" id="UP000005267"/>
    </source>
</evidence>
<proteinExistence type="predicted"/>
<accession>I3UH00</accession>
<dbReference type="AlphaFoldDB" id="I3UH00"/>
<dbReference type="HOGENOM" id="CLU_030705_1_1_4"/>
<dbReference type="KEGG" id="aka:TKWG_23465"/>
<dbReference type="Gene3D" id="1.10.10.1100">
    <property type="entry name" value="BFD-like [2Fe-2S]-binding domain"/>
    <property type="match status" value="1"/>
</dbReference>
<dbReference type="SUPFAM" id="SSF51905">
    <property type="entry name" value="FAD/NAD(P)-binding domain"/>
    <property type="match status" value="1"/>
</dbReference>
<dbReference type="Proteomes" id="UP000005267">
    <property type="component" value="Chromosome"/>
</dbReference>
<sequence>MAWLRAHGVPMKHGVAGFEADGVARVDAVRWRKAADSAMQTVACDALACGFGLRSENQLASLLGCDFVFDEQDCTWQPQVQPGGQSSRANVYLAGDGMRIGGADMAELTGRQCAYSLLQDLGVHCDHKQVAQLARRIARGRKTRRCIDHMFAPPAHWLDAADDALMVCRCEEIRVGEIRQMLRDDPHSGLNRMKALSRVGMGRCQGRMCVAGASMLLAHEQGIALSGVERLRNQPPVKPIPIGRVACKP</sequence>
<dbReference type="InterPro" id="IPR051691">
    <property type="entry name" value="Metab_Enz_Cyan_OpOx_G3PDH"/>
</dbReference>
<dbReference type="EMBL" id="CP003555">
    <property type="protein sequence ID" value="AFK64288.1"/>
    <property type="molecule type" value="Genomic_DNA"/>
</dbReference>
<dbReference type="CDD" id="cd19946">
    <property type="entry name" value="GlpA-like_Fer2_BFD-like"/>
    <property type="match status" value="1"/>
</dbReference>
<dbReference type="STRING" id="1036672.TKWG_23465"/>
<dbReference type="InterPro" id="IPR036188">
    <property type="entry name" value="FAD/NAD-bd_sf"/>
</dbReference>
<dbReference type="InterPro" id="IPR041854">
    <property type="entry name" value="BFD-like_2Fe2S-bd_dom_sf"/>
</dbReference>
<name>I3UH00_ADVKW</name>
<keyword evidence="3" id="KW-1185">Reference proteome</keyword>
<protein>
    <submittedName>
        <fullName evidence="2">Putative Pyridine nucleotide-disulfide oxidoreductase</fullName>
    </submittedName>
</protein>
<evidence type="ECO:0000313" key="2">
    <source>
        <dbReference type="EMBL" id="AFK64288.1"/>
    </source>
</evidence>
<evidence type="ECO:0000256" key="1">
    <source>
        <dbReference type="ARBA" id="ARBA00023002"/>
    </source>
</evidence>
<reference evidence="3" key="2">
    <citation type="journal article" date="2013" name="PLoS ONE">
        <title>Genome implosion elicits host-confinement in Alcaligenaceae: evidence from the comparative genomics of Tetrathiobacter kashmirensis, a pathogen in the making.</title>
        <authorList>
            <person name="Ghosh W."/>
            <person name="Alam M."/>
            <person name="Roy C."/>
            <person name="Pyne P."/>
            <person name="George A."/>
            <person name="Chakraborty R."/>
            <person name="Majumder S."/>
            <person name="Agarwal A."/>
            <person name="Chakraborty S."/>
            <person name="Majumdar S."/>
            <person name="Gupta S.K."/>
        </authorList>
    </citation>
    <scope>NUCLEOTIDE SEQUENCE [LARGE SCALE GENOMIC DNA]</scope>
    <source>
        <strain evidence="3">WT001</strain>
    </source>
</reference>
<dbReference type="GO" id="GO:0016491">
    <property type="term" value="F:oxidoreductase activity"/>
    <property type="evidence" value="ECO:0007669"/>
    <property type="project" value="UniProtKB-KW"/>
</dbReference>
<keyword evidence="1" id="KW-0560">Oxidoreductase</keyword>
<dbReference type="PANTHER" id="PTHR42949">
    <property type="entry name" value="ANAEROBIC GLYCEROL-3-PHOSPHATE DEHYDROGENASE SUBUNIT B"/>
    <property type="match status" value="1"/>
</dbReference>
<reference evidence="2 3" key="1">
    <citation type="journal article" date="2011" name="J. Bacteriol.">
        <title>Whole-genome shotgun sequencing of the sulfur-oxidizing chemoautotroph Tetrathiobacter kashmirensis.</title>
        <authorList>
            <person name="Ghosh W."/>
            <person name="George A."/>
            <person name="Agarwal A."/>
            <person name="Raj P."/>
            <person name="Alam M."/>
            <person name="Pyne P."/>
            <person name="Das Gupta S.K."/>
        </authorList>
    </citation>
    <scope>NUCLEOTIDE SEQUENCE [LARGE SCALE GENOMIC DNA]</scope>
    <source>
        <strain evidence="2 3">WT001</strain>
    </source>
</reference>
<gene>
    <name evidence="2" type="ordered locus">TKWG_23465</name>
</gene>
<organism evidence="2 3">
    <name type="scientific">Advenella kashmirensis (strain DSM 17095 / LMG 22695 / WT001)</name>
    <name type="common">Tetrathiobacter kashmirensis</name>
    <dbReference type="NCBI Taxonomy" id="1036672"/>
    <lineage>
        <taxon>Bacteria</taxon>
        <taxon>Pseudomonadati</taxon>
        <taxon>Pseudomonadota</taxon>
        <taxon>Betaproteobacteria</taxon>
        <taxon>Burkholderiales</taxon>
        <taxon>Alcaligenaceae</taxon>
    </lineage>
</organism>
<dbReference type="PANTHER" id="PTHR42949:SF3">
    <property type="entry name" value="ANAEROBIC GLYCEROL-3-PHOSPHATE DEHYDROGENASE SUBUNIT B"/>
    <property type="match status" value="1"/>
</dbReference>